<dbReference type="SMART" id="SM00448">
    <property type="entry name" value="REC"/>
    <property type="match status" value="1"/>
</dbReference>
<dbReference type="EMBL" id="SEWE01000019">
    <property type="protein sequence ID" value="RYU79438.1"/>
    <property type="molecule type" value="Genomic_DNA"/>
</dbReference>
<dbReference type="Pfam" id="PF00196">
    <property type="entry name" value="GerE"/>
    <property type="match status" value="1"/>
</dbReference>
<keyword evidence="4" id="KW-0804">Transcription</keyword>
<dbReference type="Gene3D" id="3.40.50.2300">
    <property type="match status" value="1"/>
</dbReference>
<dbReference type="InterPro" id="IPR039420">
    <property type="entry name" value="WalR-like"/>
</dbReference>
<dbReference type="GO" id="GO:0003677">
    <property type="term" value="F:DNA binding"/>
    <property type="evidence" value="ECO:0007669"/>
    <property type="project" value="UniProtKB-KW"/>
</dbReference>
<dbReference type="PANTHER" id="PTHR43214:SF41">
    <property type="entry name" value="NITRATE_NITRITE RESPONSE REGULATOR PROTEIN NARP"/>
    <property type="match status" value="1"/>
</dbReference>
<dbReference type="CDD" id="cd17535">
    <property type="entry name" value="REC_NarL-like"/>
    <property type="match status" value="1"/>
</dbReference>
<accession>A0A4Q5LD76</accession>
<keyword evidence="1 5" id="KW-0597">Phosphoprotein</keyword>
<proteinExistence type="predicted"/>
<organism evidence="8 9">
    <name type="scientific">Hymenobacter persicinus</name>
    <dbReference type="NCBI Taxonomy" id="2025506"/>
    <lineage>
        <taxon>Bacteria</taxon>
        <taxon>Pseudomonadati</taxon>
        <taxon>Bacteroidota</taxon>
        <taxon>Cytophagia</taxon>
        <taxon>Cytophagales</taxon>
        <taxon>Hymenobacteraceae</taxon>
        <taxon>Hymenobacter</taxon>
    </lineage>
</organism>
<dbReference type="PROSITE" id="PS50110">
    <property type="entry name" value="RESPONSE_REGULATORY"/>
    <property type="match status" value="1"/>
</dbReference>
<gene>
    <name evidence="8" type="ORF">EWM57_10855</name>
</gene>
<dbReference type="Proteomes" id="UP000294155">
    <property type="component" value="Unassembled WGS sequence"/>
</dbReference>
<dbReference type="SMART" id="SM00421">
    <property type="entry name" value="HTH_LUXR"/>
    <property type="match status" value="1"/>
</dbReference>
<evidence type="ECO:0000259" key="6">
    <source>
        <dbReference type="PROSITE" id="PS50043"/>
    </source>
</evidence>
<dbReference type="Pfam" id="PF00072">
    <property type="entry name" value="Response_reg"/>
    <property type="match status" value="1"/>
</dbReference>
<evidence type="ECO:0000313" key="8">
    <source>
        <dbReference type="EMBL" id="RYU79438.1"/>
    </source>
</evidence>
<dbReference type="InterPro" id="IPR001789">
    <property type="entry name" value="Sig_transdc_resp-reg_receiver"/>
</dbReference>
<dbReference type="GO" id="GO:0000160">
    <property type="term" value="P:phosphorelay signal transduction system"/>
    <property type="evidence" value="ECO:0007669"/>
    <property type="project" value="InterPro"/>
</dbReference>
<evidence type="ECO:0000256" key="5">
    <source>
        <dbReference type="PROSITE-ProRule" id="PRU00169"/>
    </source>
</evidence>
<keyword evidence="3" id="KW-0238">DNA-binding</keyword>
<dbReference type="CDD" id="cd06170">
    <property type="entry name" value="LuxR_C_like"/>
    <property type="match status" value="1"/>
</dbReference>
<dbReference type="InterPro" id="IPR016032">
    <property type="entry name" value="Sig_transdc_resp-reg_C-effctor"/>
</dbReference>
<evidence type="ECO:0000256" key="1">
    <source>
        <dbReference type="ARBA" id="ARBA00022553"/>
    </source>
</evidence>
<evidence type="ECO:0000256" key="3">
    <source>
        <dbReference type="ARBA" id="ARBA00023125"/>
    </source>
</evidence>
<name>A0A4Q5LD76_9BACT</name>
<dbReference type="PROSITE" id="PS50043">
    <property type="entry name" value="HTH_LUXR_2"/>
    <property type="match status" value="1"/>
</dbReference>
<dbReference type="AlphaFoldDB" id="A0A4Q5LD76"/>
<reference evidence="8 9" key="1">
    <citation type="submission" date="2019-02" db="EMBL/GenBank/DDBJ databases">
        <title>Bacterial novel species isolated from soil.</title>
        <authorList>
            <person name="Jung H.-Y."/>
        </authorList>
    </citation>
    <scope>NUCLEOTIDE SEQUENCE [LARGE SCALE GENOMIC DNA]</scope>
    <source>
        <strain evidence="8 9">1-3-3-3</strain>
    </source>
</reference>
<dbReference type="SUPFAM" id="SSF52172">
    <property type="entry name" value="CheY-like"/>
    <property type="match status" value="1"/>
</dbReference>
<sequence>MTESNLTPALINVMLVDDHPMVIEGVKMLLKEEADIRVVAQATDGAEALELLQQHPEINVAILDLNMPRMSGLELARAVHAAHPQVRLLALSMFHDYASVTAVLEAGGSGYLLKNTNKAELSAAIRQVAGGQTFFSPEVGATLLANLPRAAGRGPGQSEPLAALTNREKEVLLLIAQEYTNSHIAETLFISERTVETHRKNLLTKTHSKSVIGLIQYAMRHKLIN</sequence>
<dbReference type="PRINTS" id="PR00038">
    <property type="entry name" value="HTHLUXR"/>
</dbReference>
<feature type="domain" description="HTH luxR-type" evidence="6">
    <location>
        <begin position="157"/>
        <end position="222"/>
    </location>
</feature>
<keyword evidence="9" id="KW-1185">Reference proteome</keyword>
<dbReference type="SUPFAM" id="SSF46894">
    <property type="entry name" value="C-terminal effector domain of the bipartite response regulators"/>
    <property type="match status" value="1"/>
</dbReference>
<dbReference type="OrthoDB" id="9797341at2"/>
<feature type="modified residue" description="4-aspartylphosphate" evidence="5">
    <location>
        <position position="64"/>
    </location>
</feature>
<keyword evidence="2" id="KW-0805">Transcription regulation</keyword>
<protein>
    <submittedName>
        <fullName evidence="8">Response regulator transcription factor</fullName>
    </submittedName>
</protein>
<dbReference type="RefSeq" id="WP_129921164.1">
    <property type="nucleotide sequence ID" value="NZ_SEWE01000019.1"/>
</dbReference>
<evidence type="ECO:0000256" key="2">
    <source>
        <dbReference type="ARBA" id="ARBA00023015"/>
    </source>
</evidence>
<comment type="caution">
    <text evidence="8">The sequence shown here is derived from an EMBL/GenBank/DDBJ whole genome shotgun (WGS) entry which is preliminary data.</text>
</comment>
<dbReference type="InterPro" id="IPR000792">
    <property type="entry name" value="Tscrpt_reg_LuxR_C"/>
</dbReference>
<evidence type="ECO:0000256" key="4">
    <source>
        <dbReference type="ARBA" id="ARBA00023163"/>
    </source>
</evidence>
<feature type="domain" description="Response regulatory" evidence="7">
    <location>
        <begin position="12"/>
        <end position="129"/>
    </location>
</feature>
<dbReference type="InterPro" id="IPR058245">
    <property type="entry name" value="NreC/VraR/RcsB-like_REC"/>
</dbReference>
<evidence type="ECO:0000259" key="7">
    <source>
        <dbReference type="PROSITE" id="PS50110"/>
    </source>
</evidence>
<dbReference type="GO" id="GO:0006355">
    <property type="term" value="P:regulation of DNA-templated transcription"/>
    <property type="evidence" value="ECO:0007669"/>
    <property type="project" value="InterPro"/>
</dbReference>
<evidence type="ECO:0000313" key="9">
    <source>
        <dbReference type="Proteomes" id="UP000294155"/>
    </source>
</evidence>
<dbReference type="InterPro" id="IPR011006">
    <property type="entry name" value="CheY-like_superfamily"/>
</dbReference>
<dbReference type="PANTHER" id="PTHR43214">
    <property type="entry name" value="TWO-COMPONENT RESPONSE REGULATOR"/>
    <property type="match status" value="1"/>
</dbReference>